<feature type="compositionally biased region" description="Basic and acidic residues" evidence="4">
    <location>
        <begin position="94"/>
        <end position="112"/>
    </location>
</feature>
<proteinExistence type="inferred from homology"/>
<dbReference type="InterPro" id="IPR027417">
    <property type="entry name" value="P-loop_NTPase"/>
</dbReference>
<dbReference type="SUPFAM" id="SSF52540">
    <property type="entry name" value="P-loop containing nucleoside triphosphate hydrolases"/>
    <property type="match status" value="3"/>
</dbReference>
<feature type="region of interest" description="Disordered" evidence="4">
    <location>
        <begin position="1"/>
        <end position="230"/>
    </location>
</feature>
<accession>A0ABY6UZ34</accession>
<dbReference type="InterPro" id="IPR041627">
    <property type="entry name" value="AAA_lid_6"/>
</dbReference>
<comment type="similarity">
    <text evidence="1">Belongs to the CbxX/CfxQ family.</text>
</comment>
<keyword evidence="2" id="KW-0547">Nucleotide-binding</keyword>
<feature type="compositionally biased region" description="Acidic residues" evidence="4">
    <location>
        <begin position="162"/>
        <end position="172"/>
    </location>
</feature>
<feature type="compositionally biased region" description="Basic and acidic residues" evidence="4">
    <location>
        <begin position="186"/>
        <end position="209"/>
    </location>
</feature>
<feature type="compositionally biased region" description="Acidic residues" evidence="4">
    <location>
        <begin position="210"/>
        <end position="227"/>
    </location>
</feature>
<name>A0ABY6UZ34_BIOOC</name>
<evidence type="ECO:0000256" key="3">
    <source>
        <dbReference type="ARBA" id="ARBA00022840"/>
    </source>
</evidence>
<dbReference type="Pfam" id="PF17866">
    <property type="entry name" value="AAA_lid_6"/>
    <property type="match status" value="1"/>
</dbReference>
<dbReference type="InterPro" id="IPR050773">
    <property type="entry name" value="CbxX/CfxQ_RuBisCO_ESX"/>
</dbReference>
<evidence type="ECO:0000259" key="5">
    <source>
        <dbReference type="SMART" id="SM00382"/>
    </source>
</evidence>
<evidence type="ECO:0000313" key="7">
    <source>
        <dbReference type="Proteomes" id="UP000766486"/>
    </source>
</evidence>
<comment type="caution">
    <text evidence="6">The sequence shown here is derived from an EMBL/GenBank/DDBJ whole genome shotgun (WGS) entry which is preliminary data.</text>
</comment>
<dbReference type="Proteomes" id="UP000766486">
    <property type="component" value="Unassembled WGS sequence"/>
</dbReference>
<sequence>MLITESTNSSVETSTHECGQNSSQTNLKGAPSHPHLLTGLVEITSADDDDSPSEDALLTPSESDDGSPPDLVVPQPEDLECSTETVKPGSQKAEPAKEKQKSELTIAHEQENKSQVAEVGDNTEIEINDRKEEDQERPGANEGSGDGDGDEDTDWVKVQPDGAEEENKESEEENKGNVDESTSNEEENKGSGEESKENEEENKGSGEESKENEEESEDESTDEEVTEDTAAKKVESWLDVLFDENDPKAMEDDSPSRLEWLRLKREDNKKNVHLDKIMSMVGHENVKAHFLAMKMRMDMAKRWKVDVEEPKADLILYGNDAPVKRRITRIYAKFLYSIGAATHRTFEKISGYSLEDNGSKETVFLFDQADKIDRKTEISAILDIVEKRSDPVVLVFSFKTLSEDSRDALYNNPRCRNRFPDPIVLEGYNENETFQLLKRMAKKRPEFEHVQEEERDAILRFLARRVRQGSEGSMSKKLFNIDTLEQELDKTTVRWKRRTLRELIEWSNNYASTNGGKVNKKKIEKKRIELGGVKLDDVIGLNPSDVRKESKAWKTIQGMIGLKSVKKEIEHLFNLAELNHKRERQGKPGLPAPLNRCLLGGPGVGKTTVARLFGSIVKELGLVSKGEVIVITPNDLVGDSISGSEKNTRSALKKAQGNVLIIDDAHMLYRSSGQGTNCSDRKRLGIIDTLVANIIPGEDRCVILCGYPKMEEMIRNSNPGLQRRFPMENALRFHSYNDDELCQILDLKLAQDQVTASDHALKVARQVLGRNRTKPNFGNGGDVENLVCRARLRQFERRRTLNENCMFEMQKYPLEPQDFDSDFDRSERADKKRDDVFRGMVGFEEIVNQFRGYQKMADGMKIFGVDPRPHIPWAFVFKGPPGTGKTTTARKVGKLFYDMGFLSSDEVIDCSVSDLVGEYKGQTGPKVLAKFEQGLGKVLFIDEAYRLQGHSESFQQEAIGELVDLMTKPRYVGNMVVILAGYGDDMEKLLASNQGLRSRIPSHIVFPHMTPSHCLQHLIQTLSKLNITFADDNLEDSASAKGDIVAEAFRRLIGTKGWANGRDVETIAKNIIGFVFMKAAEEQGSGKPSLSVSFPDLVRFLLQMLRERNNIKGVGSSDPPALEDLARRAGLIHP</sequence>
<dbReference type="SMART" id="SM00382">
    <property type="entry name" value="AAA"/>
    <property type="match status" value="2"/>
</dbReference>
<feature type="compositionally biased region" description="Basic and acidic residues" evidence="4">
    <location>
        <begin position="127"/>
        <end position="139"/>
    </location>
</feature>
<dbReference type="Gene3D" id="1.10.8.60">
    <property type="match status" value="1"/>
</dbReference>
<organism evidence="6 7">
    <name type="scientific">Bionectria ochroleuca</name>
    <name type="common">Gliocladium roseum</name>
    <dbReference type="NCBI Taxonomy" id="29856"/>
    <lineage>
        <taxon>Eukaryota</taxon>
        <taxon>Fungi</taxon>
        <taxon>Dikarya</taxon>
        <taxon>Ascomycota</taxon>
        <taxon>Pezizomycotina</taxon>
        <taxon>Sordariomycetes</taxon>
        <taxon>Hypocreomycetidae</taxon>
        <taxon>Hypocreales</taxon>
        <taxon>Bionectriaceae</taxon>
        <taxon>Clonostachys</taxon>
    </lineage>
</organism>
<dbReference type="PANTHER" id="PTHR43392">
    <property type="entry name" value="AAA-TYPE ATPASE FAMILY PROTEIN / ANKYRIN REPEAT FAMILY PROTEIN"/>
    <property type="match status" value="1"/>
</dbReference>
<dbReference type="InterPro" id="IPR003959">
    <property type="entry name" value="ATPase_AAA_core"/>
</dbReference>
<dbReference type="InterPro" id="IPR003593">
    <property type="entry name" value="AAA+_ATPase"/>
</dbReference>
<dbReference type="InterPro" id="IPR000641">
    <property type="entry name" value="CbxX/CfxQ"/>
</dbReference>
<evidence type="ECO:0000256" key="1">
    <source>
        <dbReference type="ARBA" id="ARBA00010378"/>
    </source>
</evidence>
<evidence type="ECO:0000256" key="4">
    <source>
        <dbReference type="SAM" id="MobiDB-lite"/>
    </source>
</evidence>
<keyword evidence="7" id="KW-1185">Reference proteome</keyword>
<gene>
    <name evidence="6" type="ORF">CLO192961_LOCUS411228</name>
</gene>
<dbReference type="EMBL" id="CABFNS010000910">
    <property type="protein sequence ID" value="VUC35400.1"/>
    <property type="molecule type" value="Genomic_DNA"/>
</dbReference>
<evidence type="ECO:0000256" key="2">
    <source>
        <dbReference type="ARBA" id="ARBA00022741"/>
    </source>
</evidence>
<feature type="compositionally biased region" description="Polar residues" evidence="4">
    <location>
        <begin position="18"/>
        <end position="27"/>
    </location>
</feature>
<keyword evidence="3" id="KW-0067">ATP-binding</keyword>
<evidence type="ECO:0000313" key="6">
    <source>
        <dbReference type="EMBL" id="VUC35400.1"/>
    </source>
</evidence>
<reference evidence="6 7" key="1">
    <citation type="submission" date="2019-06" db="EMBL/GenBank/DDBJ databases">
        <authorList>
            <person name="Broberg M."/>
        </authorList>
    </citation>
    <scope>NUCLEOTIDE SEQUENCE [LARGE SCALE GENOMIC DNA]</scope>
</reference>
<feature type="domain" description="AAA+ ATPase" evidence="5">
    <location>
        <begin position="872"/>
        <end position="1010"/>
    </location>
</feature>
<protein>
    <recommendedName>
        <fullName evidence="5">AAA+ ATPase domain-containing protein</fullName>
    </recommendedName>
</protein>
<dbReference type="PRINTS" id="PR00819">
    <property type="entry name" value="CBXCFQXSUPER"/>
</dbReference>
<dbReference type="CDD" id="cd00009">
    <property type="entry name" value="AAA"/>
    <property type="match status" value="2"/>
</dbReference>
<dbReference type="Gene3D" id="3.40.50.300">
    <property type="entry name" value="P-loop containing nucleotide triphosphate hydrolases"/>
    <property type="match status" value="2"/>
</dbReference>
<dbReference type="PANTHER" id="PTHR43392:SF2">
    <property type="entry name" value="AAA-TYPE ATPASE FAMILY PROTEIN _ ANKYRIN REPEAT FAMILY PROTEIN"/>
    <property type="match status" value="1"/>
</dbReference>
<dbReference type="Pfam" id="PF00004">
    <property type="entry name" value="AAA"/>
    <property type="match status" value="2"/>
</dbReference>
<feature type="domain" description="AAA+ ATPase" evidence="5">
    <location>
        <begin position="592"/>
        <end position="731"/>
    </location>
</feature>
<feature type="compositionally biased region" description="Low complexity" evidence="4">
    <location>
        <begin position="1"/>
        <end position="17"/>
    </location>
</feature>